<dbReference type="InterPro" id="IPR038900">
    <property type="entry name" value="TMC"/>
</dbReference>
<dbReference type="PANTHER" id="PTHR23302">
    <property type="entry name" value="TRANSMEMBRANE CHANNEL-RELATED"/>
    <property type="match status" value="1"/>
</dbReference>
<evidence type="ECO:0000313" key="9">
    <source>
        <dbReference type="EnsemblMetazoa" id="AALFPA23_024896.P37098"/>
    </source>
</evidence>
<reference evidence="9" key="2">
    <citation type="submission" date="2025-05" db="UniProtKB">
        <authorList>
            <consortium name="EnsemblMetazoa"/>
        </authorList>
    </citation>
    <scope>IDENTIFICATION</scope>
    <source>
        <strain evidence="9">Foshan</strain>
    </source>
</reference>
<feature type="domain" description="TMC" evidence="8">
    <location>
        <begin position="601"/>
        <end position="707"/>
    </location>
</feature>
<feature type="transmembrane region" description="Helical" evidence="7">
    <location>
        <begin position="535"/>
        <end position="555"/>
    </location>
</feature>
<evidence type="ECO:0000256" key="7">
    <source>
        <dbReference type="SAM" id="Phobius"/>
    </source>
</evidence>
<dbReference type="PANTHER" id="PTHR23302:SF43">
    <property type="entry name" value="TMC DOMAIN-CONTAINING PROTEIN"/>
    <property type="match status" value="1"/>
</dbReference>
<evidence type="ECO:0000256" key="2">
    <source>
        <dbReference type="ARBA" id="ARBA00006510"/>
    </source>
</evidence>
<reference evidence="10" key="1">
    <citation type="journal article" date="2015" name="Proc. Natl. Acad. Sci. U.S.A.">
        <title>Genome sequence of the Asian Tiger mosquito, Aedes albopictus, reveals insights into its biology, genetics, and evolution.</title>
        <authorList>
            <person name="Chen X.G."/>
            <person name="Jiang X."/>
            <person name="Gu J."/>
            <person name="Xu M."/>
            <person name="Wu Y."/>
            <person name="Deng Y."/>
            <person name="Zhang C."/>
            <person name="Bonizzoni M."/>
            <person name="Dermauw W."/>
            <person name="Vontas J."/>
            <person name="Armbruster P."/>
            <person name="Huang X."/>
            <person name="Yang Y."/>
            <person name="Zhang H."/>
            <person name="He W."/>
            <person name="Peng H."/>
            <person name="Liu Y."/>
            <person name="Wu K."/>
            <person name="Chen J."/>
            <person name="Lirakis M."/>
            <person name="Topalis P."/>
            <person name="Van Leeuwen T."/>
            <person name="Hall A.B."/>
            <person name="Jiang X."/>
            <person name="Thorpe C."/>
            <person name="Mueller R.L."/>
            <person name="Sun C."/>
            <person name="Waterhouse R.M."/>
            <person name="Yan G."/>
            <person name="Tu Z.J."/>
            <person name="Fang X."/>
            <person name="James A.A."/>
        </authorList>
    </citation>
    <scope>NUCLEOTIDE SEQUENCE [LARGE SCALE GENOMIC DNA]</scope>
    <source>
        <strain evidence="10">Foshan</strain>
    </source>
</reference>
<proteinExistence type="inferred from homology"/>
<dbReference type="GeneID" id="134284448"/>
<feature type="region of interest" description="Disordered" evidence="6">
    <location>
        <begin position="79"/>
        <end position="141"/>
    </location>
</feature>
<feature type="transmembrane region" description="Helical" evidence="7">
    <location>
        <begin position="709"/>
        <end position="732"/>
    </location>
</feature>
<feature type="transmembrane region" description="Helical" evidence="7">
    <location>
        <begin position="504"/>
        <end position="523"/>
    </location>
</feature>
<protein>
    <recommendedName>
        <fullName evidence="8">TMC domain-containing protein</fullName>
    </recommendedName>
</protein>
<evidence type="ECO:0000256" key="6">
    <source>
        <dbReference type="SAM" id="MobiDB-lite"/>
    </source>
</evidence>
<accession>A0ABM2A6C9</accession>
<evidence type="ECO:0000256" key="3">
    <source>
        <dbReference type="ARBA" id="ARBA00022692"/>
    </source>
</evidence>
<evidence type="ECO:0000259" key="8">
    <source>
        <dbReference type="Pfam" id="PF07810"/>
    </source>
</evidence>
<feature type="compositionally biased region" description="Polar residues" evidence="6">
    <location>
        <begin position="128"/>
        <end position="141"/>
    </location>
</feature>
<dbReference type="Pfam" id="PF07810">
    <property type="entry name" value="TMC"/>
    <property type="match status" value="1"/>
</dbReference>
<keyword evidence="10" id="KW-1185">Reference proteome</keyword>
<dbReference type="EnsemblMetazoa" id="AALFPA23_024896.R37098">
    <property type="protein sequence ID" value="AALFPA23_024896.P37098"/>
    <property type="gene ID" value="AALFPA23_024896"/>
</dbReference>
<dbReference type="RefSeq" id="XP_062699282.1">
    <property type="nucleotide sequence ID" value="XM_062843298.1"/>
</dbReference>
<evidence type="ECO:0000256" key="4">
    <source>
        <dbReference type="ARBA" id="ARBA00022989"/>
    </source>
</evidence>
<feature type="compositionally biased region" description="Acidic residues" evidence="6">
    <location>
        <begin position="95"/>
        <end position="127"/>
    </location>
</feature>
<dbReference type="InterPro" id="IPR012496">
    <property type="entry name" value="TMC_dom"/>
</dbReference>
<feature type="transmembrane region" description="Helical" evidence="7">
    <location>
        <begin position="770"/>
        <end position="794"/>
    </location>
</feature>
<feature type="transmembrane region" description="Helical" evidence="7">
    <location>
        <begin position="407"/>
        <end position="428"/>
    </location>
</feature>
<sequence length="904" mass="103868">MSRNQQQHRRTVSDVFNIEVAGSESQLCGGGALDQQPIFTEVNKCSPSSSSSDFQCTSDSNFLLREDAAYRRRRELYYAVDDGGGGGGKQNQSIENDDDDDGDEGEADEDEIRELGGDDEDGEEEASQFETSGATSDYSKTASRVAVDSFRRWSANFGKSIKNNKRSMYNKTIRFMPSRLQKTLSIDGDLITSTASDVEQITQELEQREQLMEDNPLSEQLRIEAIKSMAQTLSIKRQIRANLARTVTRRSVSRSKPISLLRKCRYSSKMYASQFVKLVKTSLTNFELFYGSMKEVEGHFGNRISAYFKFLRWLLVLNLVVVIFVFWFVSFPQILYSGMERRLEQVSSEDEQNITTRAMRNSRDELSFTDLFTGEGYFTESVLFYGFYSNVSFTLLPGTSEYSLPHAYFLTVIIMYLSTFVIVSLSMARSYRISFIETSGAVQNVLTHKIFCSWDFGIANEKAAHLKHASIYHELREYLSVINRPDGPVGRWNRLRSTALHMTAHLAVLAMIASIAFGTWMLLQQFGQTEHFTTWSALYVSITTNVTMLFFQYVFRFISRMEDYRRPSTALNINLMRNFLLQLCIVGVLMFYWLNKAYDHCWETSVGQEIYRLIVIDFVVSVLFLACLQASRYAINRFYNRSISLPEFCITNNSLGLVYNQTLLWFGLLFSPLLCVVVAAKLFLTFYIKKLSLIYFCKPQSKLWRSSQTQTLFLVLVFVSLFGVIITHGYIITQIPVSEECGPFRGNTYMYQLFMEGILKLQEEHIFWKIFSYVTKPAIIGGLLLTMGVVTYYLRAKSKAQIAKVKLLKEMLCMEAKDKEFLLANISKITRGKEWNFDRDLLNGRKSSTADKYYSDPSGTWRYADSPRKISGISVLRDEDESPTGSGYQRIDECNEERVRMRRF</sequence>
<comment type="subcellular location">
    <subcellularLocation>
        <location evidence="1">Membrane</location>
        <topology evidence="1">Multi-pass membrane protein</topology>
    </subcellularLocation>
</comment>
<keyword evidence="5 7" id="KW-0472">Membrane</keyword>
<feature type="transmembrane region" description="Helical" evidence="7">
    <location>
        <begin position="575"/>
        <end position="594"/>
    </location>
</feature>
<dbReference type="Proteomes" id="UP000069940">
    <property type="component" value="Unassembled WGS sequence"/>
</dbReference>
<comment type="similarity">
    <text evidence="2">Belongs to the TMC family.</text>
</comment>
<evidence type="ECO:0000256" key="1">
    <source>
        <dbReference type="ARBA" id="ARBA00004141"/>
    </source>
</evidence>
<organism evidence="9 10">
    <name type="scientific">Aedes albopictus</name>
    <name type="common">Asian tiger mosquito</name>
    <name type="synonym">Stegomyia albopicta</name>
    <dbReference type="NCBI Taxonomy" id="7160"/>
    <lineage>
        <taxon>Eukaryota</taxon>
        <taxon>Metazoa</taxon>
        <taxon>Ecdysozoa</taxon>
        <taxon>Arthropoda</taxon>
        <taxon>Hexapoda</taxon>
        <taxon>Insecta</taxon>
        <taxon>Pterygota</taxon>
        <taxon>Neoptera</taxon>
        <taxon>Endopterygota</taxon>
        <taxon>Diptera</taxon>
        <taxon>Nematocera</taxon>
        <taxon>Culicoidea</taxon>
        <taxon>Culicidae</taxon>
        <taxon>Culicinae</taxon>
        <taxon>Aedini</taxon>
        <taxon>Aedes</taxon>
        <taxon>Stegomyia</taxon>
    </lineage>
</organism>
<evidence type="ECO:0000256" key="5">
    <source>
        <dbReference type="ARBA" id="ARBA00023136"/>
    </source>
</evidence>
<feature type="transmembrane region" description="Helical" evidence="7">
    <location>
        <begin position="665"/>
        <end position="688"/>
    </location>
</feature>
<evidence type="ECO:0000313" key="10">
    <source>
        <dbReference type="Proteomes" id="UP000069940"/>
    </source>
</evidence>
<keyword evidence="4 7" id="KW-1133">Transmembrane helix</keyword>
<name>A0ABM2A6C9_AEDAL</name>
<feature type="transmembrane region" description="Helical" evidence="7">
    <location>
        <begin position="310"/>
        <end position="329"/>
    </location>
</feature>
<keyword evidence="3 7" id="KW-0812">Transmembrane</keyword>